<sequence>MVFEVTAQSVEQMFTRADGTYKFARWGRPIAPVVFGVEDSAVSVFKDAIEAVCRLAKHEMAETDPELGANFMVFFVCDWQELADTPNLDRMIPELAPLVDRLKSADANQYRLFRFDDDGGIKACFLFLRMDAAMSELPADTLCLGQAVQSVLLWSEAAFASTSPLALTGDNVAILKPDVANVIRAAYDPVMPVAAEDTSHALRMAARVGMLVA</sequence>
<proteinExistence type="predicted"/>
<dbReference type="EMBL" id="FNOI01000001">
    <property type="protein sequence ID" value="SDW13845.1"/>
    <property type="molecule type" value="Genomic_DNA"/>
</dbReference>
<evidence type="ECO:0000313" key="2">
    <source>
        <dbReference type="Proteomes" id="UP000199441"/>
    </source>
</evidence>
<protein>
    <submittedName>
        <fullName evidence="1">Uncharacterized protein</fullName>
    </submittedName>
</protein>
<accession>A0A1H2R3C4</accession>
<dbReference type="AlphaFoldDB" id="A0A1H2R3C4"/>
<keyword evidence="2" id="KW-1185">Reference proteome</keyword>
<reference evidence="2" key="1">
    <citation type="submission" date="2016-10" db="EMBL/GenBank/DDBJ databases">
        <authorList>
            <person name="Varghese N."/>
            <person name="Submissions S."/>
        </authorList>
    </citation>
    <scope>NUCLEOTIDE SEQUENCE [LARGE SCALE GENOMIC DNA]</scope>
    <source>
        <strain evidence="2">DSM 26922</strain>
    </source>
</reference>
<gene>
    <name evidence="1" type="ORF">SAMN04488001_0367</name>
</gene>
<name>A0A1H2R3C4_9RHOB</name>
<dbReference type="Proteomes" id="UP000199441">
    <property type="component" value="Unassembled WGS sequence"/>
</dbReference>
<dbReference type="STRING" id="670155.SAMN04488001_0367"/>
<organism evidence="1 2">
    <name type="scientific">Litoreibacter albidus</name>
    <dbReference type="NCBI Taxonomy" id="670155"/>
    <lineage>
        <taxon>Bacteria</taxon>
        <taxon>Pseudomonadati</taxon>
        <taxon>Pseudomonadota</taxon>
        <taxon>Alphaproteobacteria</taxon>
        <taxon>Rhodobacterales</taxon>
        <taxon>Roseobacteraceae</taxon>
        <taxon>Litoreibacter</taxon>
    </lineage>
</organism>
<evidence type="ECO:0000313" key="1">
    <source>
        <dbReference type="EMBL" id="SDW13845.1"/>
    </source>
</evidence>